<accession>A0ABT6JJW0</accession>
<evidence type="ECO:0000256" key="5">
    <source>
        <dbReference type="ARBA" id="ARBA00023136"/>
    </source>
</evidence>
<dbReference type="Pfam" id="PF00924">
    <property type="entry name" value="MS_channel_2nd"/>
    <property type="match status" value="1"/>
</dbReference>
<dbReference type="InterPro" id="IPR030192">
    <property type="entry name" value="YbdG"/>
</dbReference>
<keyword evidence="4 6" id="KW-1133">Transmembrane helix</keyword>
<comment type="similarity">
    <text evidence="2">Belongs to the MscS (TC 1.A.23) family.</text>
</comment>
<keyword evidence="3 6" id="KW-0812">Transmembrane</keyword>
<protein>
    <submittedName>
        <fullName evidence="9">Mechanosensitive ion channel</fullName>
    </submittedName>
</protein>
<dbReference type="InterPro" id="IPR006685">
    <property type="entry name" value="MscS_channel_2nd"/>
</dbReference>
<dbReference type="SUPFAM" id="SSF50182">
    <property type="entry name" value="Sm-like ribonucleoproteins"/>
    <property type="match status" value="1"/>
</dbReference>
<evidence type="ECO:0000256" key="1">
    <source>
        <dbReference type="ARBA" id="ARBA00004127"/>
    </source>
</evidence>
<dbReference type="Pfam" id="PF21082">
    <property type="entry name" value="MS_channel_3rd"/>
    <property type="match status" value="1"/>
</dbReference>
<reference evidence="9 10" key="1">
    <citation type="submission" date="2023-04" db="EMBL/GenBank/DDBJ databases">
        <title>Luteimonas sp. M1R5S18.</title>
        <authorList>
            <person name="Sun J.-Q."/>
        </authorList>
    </citation>
    <scope>NUCLEOTIDE SEQUENCE [LARGE SCALE GENOMIC DNA]</scope>
    <source>
        <strain evidence="9 10">M1R5S18</strain>
    </source>
</reference>
<feature type="transmembrane region" description="Helical" evidence="6">
    <location>
        <begin position="20"/>
        <end position="45"/>
    </location>
</feature>
<comment type="caution">
    <text evidence="9">The sequence shown here is derived from an EMBL/GenBank/DDBJ whole genome shotgun (WGS) entry which is preliminary data.</text>
</comment>
<keyword evidence="5 6" id="KW-0472">Membrane</keyword>
<dbReference type="RefSeq" id="WP_280601879.1">
    <property type="nucleotide sequence ID" value="NZ_JARXRN010000025.1"/>
</dbReference>
<dbReference type="PANTHER" id="PTHR30414">
    <property type="entry name" value="MINICONDUCTANCE MECHANOSENSITIVE CHANNEL YBDG"/>
    <property type="match status" value="1"/>
</dbReference>
<evidence type="ECO:0000256" key="3">
    <source>
        <dbReference type="ARBA" id="ARBA00022692"/>
    </source>
</evidence>
<evidence type="ECO:0000313" key="9">
    <source>
        <dbReference type="EMBL" id="MDH5830963.1"/>
    </source>
</evidence>
<evidence type="ECO:0000256" key="4">
    <source>
        <dbReference type="ARBA" id="ARBA00022989"/>
    </source>
</evidence>
<evidence type="ECO:0000256" key="6">
    <source>
        <dbReference type="SAM" id="Phobius"/>
    </source>
</evidence>
<feature type="transmembrane region" description="Helical" evidence="6">
    <location>
        <begin position="141"/>
        <end position="159"/>
    </location>
</feature>
<gene>
    <name evidence="9" type="ORF">QFW80_10600</name>
</gene>
<feature type="transmembrane region" description="Helical" evidence="6">
    <location>
        <begin position="165"/>
        <end position="181"/>
    </location>
</feature>
<dbReference type="InterPro" id="IPR023408">
    <property type="entry name" value="MscS_beta-dom_sf"/>
</dbReference>
<evidence type="ECO:0000259" key="7">
    <source>
        <dbReference type="Pfam" id="PF00924"/>
    </source>
</evidence>
<sequence>MQFDDRWLAWLDRVPYGDTLAGLLALVVVALLANWLTHRVLLRVVRRLVRASPMSWDDALMARGVLTRLAHVVPALVLSAGIGLVPDLPPAVATVVRNVAHAYVVLTVALSLGNLFNAIGDLYARDVARAQSRPIKGYLQVAKLLVFLLAGVLVVATLIDRSPLILLSGLGAMTAVLLLVFKDTILSLVASVQLSGNDMLRVGDWIEMPALGADGDVIDIALNTVKVQNWDKTITTIPTYRLISESFKNWRGMSEAGGRRIKRALLIDQASVRFLEKDERDALRRVALIDEYLDAKRAELEAWNAQLEAAGKDPVNARRVTNLGTFRAYALAYLRAHAGIRDDMTLLVRQLDPGPTGLPLEIYCFTATTAWAEYEGIQSDIFDHLLAILPQFGLKVFQSRSDAPLDVRLHRAAADPADVTVSG</sequence>
<feature type="transmembrane region" description="Helical" evidence="6">
    <location>
        <begin position="65"/>
        <end position="85"/>
    </location>
</feature>
<dbReference type="InterPro" id="IPR049278">
    <property type="entry name" value="MS_channel_C"/>
</dbReference>
<name>A0ABT6JJW0_9GAMM</name>
<dbReference type="EMBL" id="JARXRN010000025">
    <property type="protein sequence ID" value="MDH5830963.1"/>
    <property type="molecule type" value="Genomic_DNA"/>
</dbReference>
<feature type="domain" description="Mechanosensitive ion channel MscS" evidence="7">
    <location>
        <begin position="183"/>
        <end position="251"/>
    </location>
</feature>
<evidence type="ECO:0000313" key="10">
    <source>
        <dbReference type="Proteomes" id="UP001156831"/>
    </source>
</evidence>
<dbReference type="PANTHER" id="PTHR30414:SF0">
    <property type="entry name" value="MINICONDUCTANCE MECHANOSENSITIVE CHANNEL YBDG"/>
    <property type="match status" value="1"/>
</dbReference>
<proteinExistence type="inferred from homology"/>
<feature type="domain" description="Mechanosensitive ion channel MscS C-terminal" evidence="8">
    <location>
        <begin position="334"/>
        <end position="394"/>
    </location>
</feature>
<dbReference type="InterPro" id="IPR010920">
    <property type="entry name" value="LSM_dom_sf"/>
</dbReference>
<organism evidence="9 10">
    <name type="scientific">Luteimonas rhizosphaericola</name>
    <dbReference type="NCBI Taxonomy" id="3042024"/>
    <lineage>
        <taxon>Bacteria</taxon>
        <taxon>Pseudomonadati</taxon>
        <taxon>Pseudomonadota</taxon>
        <taxon>Gammaproteobacteria</taxon>
        <taxon>Lysobacterales</taxon>
        <taxon>Lysobacteraceae</taxon>
        <taxon>Luteimonas</taxon>
    </lineage>
</organism>
<evidence type="ECO:0000256" key="2">
    <source>
        <dbReference type="ARBA" id="ARBA00008017"/>
    </source>
</evidence>
<dbReference type="Gene3D" id="2.30.30.60">
    <property type="match status" value="1"/>
</dbReference>
<feature type="transmembrane region" description="Helical" evidence="6">
    <location>
        <begin position="100"/>
        <end position="120"/>
    </location>
</feature>
<keyword evidence="10" id="KW-1185">Reference proteome</keyword>
<evidence type="ECO:0000259" key="8">
    <source>
        <dbReference type="Pfam" id="PF21082"/>
    </source>
</evidence>
<comment type="subcellular location">
    <subcellularLocation>
        <location evidence="1">Endomembrane system</location>
        <topology evidence="1">Multi-pass membrane protein</topology>
    </subcellularLocation>
</comment>
<dbReference type="Proteomes" id="UP001156831">
    <property type="component" value="Unassembled WGS sequence"/>
</dbReference>